<accession>A0AAE1USA4</accession>
<proteinExistence type="predicted"/>
<reference evidence="1" key="1">
    <citation type="submission" date="2023-12" db="EMBL/GenBank/DDBJ databases">
        <title>Genome assembly of Anisodus tanguticus.</title>
        <authorList>
            <person name="Wang Y.-J."/>
        </authorList>
    </citation>
    <scope>NUCLEOTIDE SEQUENCE</scope>
    <source>
        <strain evidence="1">KB-2021</strain>
        <tissue evidence="1">Leaf</tissue>
    </source>
</reference>
<dbReference type="Proteomes" id="UP001291623">
    <property type="component" value="Unassembled WGS sequence"/>
</dbReference>
<evidence type="ECO:0000313" key="2">
    <source>
        <dbReference type="Proteomes" id="UP001291623"/>
    </source>
</evidence>
<keyword evidence="2" id="KW-1185">Reference proteome</keyword>
<protein>
    <submittedName>
        <fullName evidence="1">Uncharacterized protein</fullName>
    </submittedName>
</protein>
<evidence type="ECO:0000313" key="1">
    <source>
        <dbReference type="EMBL" id="KAK4342818.1"/>
    </source>
</evidence>
<organism evidence="1 2">
    <name type="scientific">Anisodus tanguticus</name>
    <dbReference type="NCBI Taxonomy" id="243964"/>
    <lineage>
        <taxon>Eukaryota</taxon>
        <taxon>Viridiplantae</taxon>
        <taxon>Streptophyta</taxon>
        <taxon>Embryophyta</taxon>
        <taxon>Tracheophyta</taxon>
        <taxon>Spermatophyta</taxon>
        <taxon>Magnoliopsida</taxon>
        <taxon>eudicotyledons</taxon>
        <taxon>Gunneridae</taxon>
        <taxon>Pentapetalae</taxon>
        <taxon>asterids</taxon>
        <taxon>lamiids</taxon>
        <taxon>Solanales</taxon>
        <taxon>Solanaceae</taxon>
        <taxon>Solanoideae</taxon>
        <taxon>Hyoscyameae</taxon>
        <taxon>Anisodus</taxon>
    </lineage>
</organism>
<dbReference type="EMBL" id="JAVYJV010000021">
    <property type="protein sequence ID" value="KAK4342818.1"/>
    <property type="molecule type" value="Genomic_DNA"/>
</dbReference>
<dbReference type="AlphaFoldDB" id="A0AAE1USA4"/>
<comment type="caution">
    <text evidence="1">The sequence shown here is derived from an EMBL/GenBank/DDBJ whole genome shotgun (WGS) entry which is preliminary data.</text>
</comment>
<sequence>MRRLLPLFHGGVNSNSIRGRWERKEGGLWVGGGGGGGGETPKMHSFGRNIDDILTYSYVGLTNNRHVVRKQRSQLISLRVNDKDSYSLNGVRRRAINGTVWKGAVRDSNSSFLGSVLSSILKGNVQEQLKG</sequence>
<name>A0AAE1USA4_9SOLA</name>
<gene>
    <name evidence="1" type="ORF">RND71_038634</name>
</gene>